<reference evidence="1" key="2">
    <citation type="journal article" date="2023" name="Plants (Basel)">
        <title>Annotation of the Turnera subulata (Passifloraceae) Draft Genome Reveals the S-Locus Evolved after the Divergence of Turneroideae from Passifloroideae in a Stepwise Manner.</title>
        <authorList>
            <person name="Henning P.M."/>
            <person name="Roalson E.H."/>
            <person name="Mir W."/>
            <person name="McCubbin A.G."/>
            <person name="Shore J.S."/>
        </authorList>
    </citation>
    <scope>NUCLEOTIDE SEQUENCE</scope>
    <source>
        <strain evidence="1">F60SS</strain>
    </source>
</reference>
<name>A0A9Q0FHZ4_9ROSI</name>
<sequence length="91" mass="10558">FLILSKLGAAHLQFKSLYSSPVCGEDGCTSLKINPMVHIKEKRIWVMHTYFAFQLTSRKPTFFLNEHHFLSGTYPYLIKISRDPKLVETQI</sequence>
<feature type="non-terminal residue" evidence="1">
    <location>
        <position position="1"/>
    </location>
</feature>
<dbReference type="Proteomes" id="UP001141552">
    <property type="component" value="Unassembled WGS sequence"/>
</dbReference>
<reference evidence="1" key="1">
    <citation type="submission" date="2022-02" db="EMBL/GenBank/DDBJ databases">
        <authorList>
            <person name="Henning P.M."/>
            <person name="McCubbin A.G."/>
            <person name="Shore J.S."/>
        </authorList>
    </citation>
    <scope>NUCLEOTIDE SEQUENCE</scope>
    <source>
        <strain evidence="1">F60SS</strain>
        <tissue evidence="1">Leaves</tissue>
    </source>
</reference>
<organism evidence="1 2">
    <name type="scientific">Turnera subulata</name>
    <dbReference type="NCBI Taxonomy" id="218843"/>
    <lineage>
        <taxon>Eukaryota</taxon>
        <taxon>Viridiplantae</taxon>
        <taxon>Streptophyta</taxon>
        <taxon>Embryophyta</taxon>
        <taxon>Tracheophyta</taxon>
        <taxon>Spermatophyta</taxon>
        <taxon>Magnoliopsida</taxon>
        <taxon>eudicotyledons</taxon>
        <taxon>Gunneridae</taxon>
        <taxon>Pentapetalae</taxon>
        <taxon>rosids</taxon>
        <taxon>fabids</taxon>
        <taxon>Malpighiales</taxon>
        <taxon>Passifloraceae</taxon>
        <taxon>Turnera</taxon>
    </lineage>
</organism>
<evidence type="ECO:0000313" key="2">
    <source>
        <dbReference type="Proteomes" id="UP001141552"/>
    </source>
</evidence>
<keyword evidence="2" id="KW-1185">Reference proteome</keyword>
<dbReference type="AlphaFoldDB" id="A0A9Q0FHZ4"/>
<gene>
    <name evidence="1" type="ORF">Tsubulata_001786</name>
</gene>
<dbReference type="EMBL" id="JAKUCV010005464">
    <property type="protein sequence ID" value="KAJ4831050.1"/>
    <property type="molecule type" value="Genomic_DNA"/>
</dbReference>
<protein>
    <submittedName>
        <fullName evidence="1">Uncharacterized protein</fullName>
    </submittedName>
</protein>
<accession>A0A9Q0FHZ4</accession>
<comment type="caution">
    <text evidence="1">The sequence shown here is derived from an EMBL/GenBank/DDBJ whole genome shotgun (WGS) entry which is preliminary data.</text>
</comment>
<proteinExistence type="predicted"/>
<evidence type="ECO:0000313" key="1">
    <source>
        <dbReference type="EMBL" id="KAJ4831050.1"/>
    </source>
</evidence>